<dbReference type="SUPFAM" id="SSF48179">
    <property type="entry name" value="6-phosphogluconate dehydrogenase C-terminal domain-like"/>
    <property type="match status" value="2"/>
</dbReference>
<dbReference type="Proteomes" id="UP000183832">
    <property type="component" value="Unassembled WGS sequence"/>
</dbReference>
<dbReference type="Gene3D" id="3.40.50.720">
    <property type="entry name" value="NAD(P)-binding Rossmann-like Domain"/>
    <property type="match status" value="2"/>
</dbReference>
<keyword evidence="3" id="KW-0158">Chromosome</keyword>
<feature type="region of interest" description="Disordered" evidence="6">
    <location>
        <begin position="668"/>
        <end position="772"/>
    </location>
</feature>
<organism evidence="8 9">
    <name type="scientific">Clunio marinus</name>
    <dbReference type="NCBI Taxonomy" id="568069"/>
    <lineage>
        <taxon>Eukaryota</taxon>
        <taxon>Metazoa</taxon>
        <taxon>Ecdysozoa</taxon>
        <taxon>Arthropoda</taxon>
        <taxon>Hexapoda</taxon>
        <taxon>Insecta</taxon>
        <taxon>Pterygota</taxon>
        <taxon>Neoptera</taxon>
        <taxon>Endopterygota</taxon>
        <taxon>Diptera</taxon>
        <taxon>Nematocera</taxon>
        <taxon>Chironomoidea</taxon>
        <taxon>Chironomidae</taxon>
        <taxon>Clunio</taxon>
    </lineage>
</organism>
<dbReference type="GO" id="GO:0031491">
    <property type="term" value="F:nucleosome binding"/>
    <property type="evidence" value="ECO:0007669"/>
    <property type="project" value="TreeGrafter"/>
</dbReference>
<dbReference type="STRING" id="568069.A0A1J1IN33"/>
<evidence type="ECO:0000256" key="5">
    <source>
        <dbReference type="ARBA" id="ARBA00034140"/>
    </source>
</evidence>
<dbReference type="InterPro" id="IPR029154">
    <property type="entry name" value="HIBADH-like_NADP-bd"/>
</dbReference>
<evidence type="ECO:0000313" key="8">
    <source>
        <dbReference type="EMBL" id="CRL00964.1"/>
    </source>
</evidence>
<dbReference type="InterPro" id="IPR035501">
    <property type="entry name" value="GLYR1_PWWP"/>
</dbReference>
<dbReference type="OrthoDB" id="21615at2759"/>
<dbReference type="SUPFAM" id="SSF51735">
    <property type="entry name" value="NAD(P)-binding Rossmann-fold domains"/>
    <property type="match status" value="2"/>
</dbReference>
<evidence type="ECO:0000256" key="3">
    <source>
        <dbReference type="ARBA" id="ARBA00022454"/>
    </source>
</evidence>
<dbReference type="InterPro" id="IPR006115">
    <property type="entry name" value="6PGDH_NADP-bd"/>
</dbReference>
<evidence type="ECO:0000256" key="1">
    <source>
        <dbReference type="ARBA" id="ARBA00004286"/>
    </source>
</evidence>
<feature type="domain" description="PWWP" evidence="7">
    <location>
        <begin position="574"/>
        <end position="633"/>
    </location>
</feature>
<evidence type="ECO:0000313" key="9">
    <source>
        <dbReference type="Proteomes" id="UP000183832"/>
    </source>
</evidence>
<feature type="compositionally biased region" description="Low complexity" evidence="6">
    <location>
        <begin position="704"/>
        <end position="716"/>
    </location>
</feature>
<dbReference type="Pfam" id="PF14833">
    <property type="entry name" value="NAD_binding_11"/>
    <property type="match status" value="2"/>
</dbReference>
<dbReference type="InterPro" id="IPR008927">
    <property type="entry name" value="6-PGluconate_DH-like_C_sf"/>
</dbReference>
<feature type="compositionally biased region" description="Polar residues" evidence="6">
    <location>
        <begin position="149"/>
        <end position="164"/>
    </location>
</feature>
<sequence length="1115" mass="123598">MAAKNKVYSFNLGDLVWAKMPSYCFWPGRIVEPNSPQLAKMKKSPTQNCIFFFGSNNYAWIEEKMLRPYLECRDEMKSRGKPKDQFQQAMIDIESFIENPNNFSALFDQKTVYQRKKVSPKPKKQDPEFDFDSLKSDSSVPSSPNVSKTPQSTPVSLKRSTSARSNEKPKVAEKTPKVPAAKRKVTNDLEPTDATETEDLPTKKPRKSSITPVVAQPYRNIDLITPDSHFRSGANETTKIKSPLAKVEASPTIFGFIGLGIMGRSVLCNLLESGHSVVIHNRTMSRCDEFLERYSDRCSQALSPKDVFEQAQITFVCVSDSYAVKETIMDGQQGVFAADNVTVDKGLVMLSSIDCETSRDIANAMMMKPVRYLEAQIQGSRNQAKEGSLIIIAAGDKSLFDDCYSCFKSIAKDTNYLGEEIESAVKMNLVLQTMAGVQLAAVSEAFALANTFDLQLQDILEIIDISNLNSPFIMEKGNVIISENYRDPSMKVETMQKDLKMAIDFGDSLEHPLPLATAANEILKTAKRLGLRQDDIASIFIASNFHANPESYILEFQRQGINTLKKYEMEGLNVGDFVWAKMKGFPAWPGRVVEPNDSLQKLQKAEKSKCIYFFGSHNHAWIEDSNIKPYNESKDQMLKLGKGKASFAKAIKEIEDFMKDPNASQIITTPARQATTPKIRKSVPNEVHNADVANESLIDDNETNNSPKKNLNSKLPVTKRSTQKKARPATPKSNDETEATPEKRSRSSASSPTVNRSNHNNNNIDNPSEVVPKANYISTPVPRARAARAVIDRPEILSQPEKEDLDVSTITQTLLSKNIKASDKKFGFIGLGNMGSGIVKNLLHSGHLVYVWNRSEAKAKKFEIVGAKRMLTPSDVIEHSDITFSCVSDPIALQNTIFGQYGVSSAQRDPDPKKKKGYVEMTTIDTSTSKDIESALNGIGISYLEAQIQGTKAQAQEGKLILLAAGDKDLFDNCQTCFEAMGRNSFFVGETGNATKMNLVLQTITGVQIAGLSDSIALAERAGIATDKFMDILSKTDMRSDLLMEKGTAMVNRRYNDVNLPLMHMQKDLRLAINMADGLDLPMPLTAIANEVYKNARRSGLAEGDASAICYRARH</sequence>
<name>A0A1J1IN33_9DIPT</name>
<proteinExistence type="inferred from homology"/>
<dbReference type="Gene3D" id="2.30.30.140">
    <property type="match status" value="2"/>
</dbReference>
<dbReference type="InterPro" id="IPR000313">
    <property type="entry name" value="PWWP_dom"/>
</dbReference>
<evidence type="ECO:0000259" key="7">
    <source>
        <dbReference type="PROSITE" id="PS50812"/>
    </source>
</evidence>
<feature type="compositionally biased region" description="Low complexity" evidence="6">
    <location>
        <begin position="755"/>
        <end position="766"/>
    </location>
</feature>
<dbReference type="Gene3D" id="1.10.1040.10">
    <property type="entry name" value="N-(1-d-carboxylethyl)-l-norvaline Dehydrogenase, domain 2"/>
    <property type="match status" value="2"/>
</dbReference>
<dbReference type="InterPro" id="IPR051265">
    <property type="entry name" value="HIBADH-related_NP60_sf"/>
</dbReference>
<gene>
    <name evidence="8" type="ORF">CLUMA_CG014453</name>
</gene>
<dbReference type="InterPro" id="IPR036291">
    <property type="entry name" value="NAD(P)-bd_dom_sf"/>
</dbReference>
<accession>A0A1J1IN33</accession>
<feature type="compositionally biased region" description="Basic and acidic residues" evidence="6">
    <location>
        <begin position="165"/>
        <end position="176"/>
    </location>
</feature>
<reference evidence="8 9" key="1">
    <citation type="submission" date="2015-04" db="EMBL/GenBank/DDBJ databases">
        <authorList>
            <person name="Syromyatnikov M.Y."/>
            <person name="Popov V.N."/>
        </authorList>
    </citation>
    <scope>NUCLEOTIDE SEQUENCE [LARGE SCALE GENOMIC DNA]</scope>
</reference>
<comment type="similarity">
    <text evidence="2">Belongs to the HIBADH-related family. NP60 subfamily.</text>
</comment>
<feature type="compositionally biased region" description="Basic and acidic residues" evidence="6">
    <location>
        <begin position="123"/>
        <end position="135"/>
    </location>
</feature>
<dbReference type="PROSITE" id="PS50812">
    <property type="entry name" value="PWWP"/>
    <property type="match status" value="2"/>
</dbReference>
<dbReference type="GO" id="GO:0051287">
    <property type="term" value="F:NAD binding"/>
    <property type="evidence" value="ECO:0007669"/>
    <property type="project" value="InterPro"/>
</dbReference>
<evidence type="ECO:0000256" key="2">
    <source>
        <dbReference type="ARBA" id="ARBA00007598"/>
    </source>
</evidence>
<dbReference type="PANTHER" id="PTHR43580">
    <property type="entry name" value="OXIDOREDUCTASE GLYR1-RELATED"/>
    <property type="match status" value="1"/>
</dbReference>
<feature type="compositionally biased region" description="Acidic residues" evidence="6">
    <location>
        <begin position="190"/>
        <end position="199"/>
    </location>
</feature>
<dbReference type="GO" id="GO:0050661">
    <property type="term" value="F:NADP binding"/>
    <property type="evidence" value="ECO:0007669"/>
    <property type="project" value="InterPro"/>
</dbReference>
<dbReference type="InterPro" id="IPR013328">
    <property type="entry name" value="6PGD_dom2"/>
</dbReference>
<feature type="domain" description="PWWP" evidence="7">
    <location>
        <begin position="12"/>
        <end position="72"/>
    </location>
</feature>
<dbReference type="GO" id="GO:0003677">
    <property type="term" value="F:DNA binding"/>
    <property type="evidence" value="ECO:0007669"/>
    <property type="project" value="TreeGrafter"/>
</dbReference>
<dbReference type="CDD" id="cd05836">
    <property type="entry name" value="PWWP_GLYR1"/>
    <property type="match status" value="2"/>
</dbReference>
<dbReference type="PANTHER" id="PTHR43580:SF2">
    <property type="entry name" value="CYTOKINE-LIKE NUCLEAR FACTOR N-PAC"/>
    <property type="match status" value="1"/>
</dbReference>
<protein>
    <recommendedName>
        <fullName evidence="5">Cytokine-like nuclear factor N-PAC</fullName>
    </recommendedName>
    <alternativeName>
        <fullName evidence="4">Glyoxylate reductase 1 homolog</fullName>
    </alternativeName>
</protein>
<feature type="compositionally biased region" description="Low complexity" evidence="6">
    <location>
        <begin position="136"/>
        <end position="148"/>
    </location>
</feature>
<dbReference type="EMBL" id="CVRI01000055">
    <property type="protein sequence ID" value="CRL00964.1"/>
    <property type="molecule type" value="Genomic_DNA"/>
</dbReference>
<dbReference type="Pfam" id="PF00855">
    <property type="entry name" value="PWWP"/>
    <property type="match status" value="2"/>
</dbReference>
<dbReference type="SMART" id="SM00293">
    <property type="entry name" value="PWWP"/>
    <property type="match status" value="2"/>
</dbReference>
<dbReference type="GO" id="GO:0000785">
    <property type="term" value="C:chromatin"/>
    <property type="evidence" value="ECO:0007669"/>
    <property type="project" value="TreeGrafter"/>
</dbReference>
<dbReference type="AlphaFoldDB" id="A0A1J1IN33"/>
<dbReference type="GO" id="GO:0140673">
    <property type="term" value="P:transcription elongation-coupled chromatin remodeling"/>
    <property type="evidence" value="ECO:0007669"/>
    <property type="project" value="TreeGrafter"/>
</dbReference>
<evidence type="ECO:0000256" key="4">
    <source>
        <dbReference type="ARBA" id="ARBA00030287"/>
    </source>
</evidence>
<comment type="subcellular location">
    <subcellularLocation>
        <location evidence="1">Chromosome</location>
    </subcellularLocation>
</comment>
<dbReference type="Pfam" id="PF03446">
    <property type="entry name" value="NAD_binding_2"/>
    <property type="match status" value="2"/>
</dbReference>
<keyword evidence="9" id="KW-1185">Reference proteome</keyword>
<evidence type="ECO:0000256" key="6">
    <source>
        <dbReference type="SAM" id="MobiDB-lite"/>
    </source>
</evidence>
<dbReference type="SUPFAM" id="SSF63748">
    <property type="entry name" value="Tudor/PWWP/MBT"/>
    <property type="match status" value="2"/>
</dbReference>
<feature type="region of interest" description="Disordered" evidence="6">
    <location>
        <begin position="114"/>
        <end position="210"/>
    </location>
</feature>